<dbReference type="Pfam" id="PF09954">
    <property type="entry name" value="DUF2188"/>
    <property type="match status" value="1"/>
</dbReference>
<evidence type="ECO:0000313" key="5">
    <source>
        <dbReference type="Proteomes" id="UP000188551"/>
    </source>
</evidence>
<comment type="caution">
    <text evidence="2">The sequence shown here is derived from an EMBL/GenBank/DDBJ whole genome shotgun (WGS) entry which is preliminary data.</text>
</comment>
<dbReference type="Proteomes" id="UP000014137">
    <property type="component" value="Unassembled WGS sequence"/>
</dbReference>
<evidence type="ECO:0000313" key="3">
    <source>
        <dbReference type="EMBL" id="OOC03804.1"/>
    </source>
</evidence>
<feature type="compositionally biased region" description="Basic and acidic residues" evidence="1">
    <location>
        <begin position="1"/>
        <end position="13"/>
    </location>
</feature>
<dbReference type="OrthoDB" id="5194813at2"/>
<evidence type="ECO:0000256" key="1">
    <source>
        <dbReference type="SAM" id="MobiDB-lite"/>
    </source>
</evidence>
<feature type="region of interest" description="Disordered" evidence="1">
    <location>
        <begin position="1"/>
        <end position="76"/>
    </location>
</feature>
<evidence type="ECO:0008006" key="6">
    <source>
        <dbReference type="Google" id="ProtNLM"/>
    </source>
</evidence>
<reference evidence="3 5" key="2">
    <citation type="submission" date="2017-02" db="EMBL/GenBank/DDBJ databases">
        <title>Amycolatopsis azurea DSM 43854 draft genome.</title>
        <authorList>
            <person name="Mayilraj S."/>
        </authorList>
    </citation>
    <scope>NUCLEOTIDE SEQUENCE [LARGE SCALE GENOMIC DNA]</scope>
    <source>
        <strain evidence="3 5">DSM 43854</strain>
    </source>
</reference>
<accession>M2NXQ8</accession>
<feature type="compositionally biased region" description="Basic and acidic residues" evidence="1">
    <location>
        <begin position="35"/>
        <end position="61"/>
    </location>
</feature>
<reference evidence="2 4" key="1">
    <citation type="submission" date="2012-10" db="EMBL/GenBank/DDBJ databases">
        <title>Genome assembly of Amycolatopsis azurea DSM 43854.</title>
        <authorList>
            <person name="Khatri I."/>
            <person name="Kaur I."/>
            <person name="Subramanian S."/>
            <person name="Mayilraj S."/>
        </authorList>
    </citation>
    <scope>NUCLEOTIDE SEQUENCE [LARGE SCALE GENOMIC DNA]</scope>
    <source>
        <strain evidence="2 4">DSM 43854</strain>
    </source>
</reference>
<feature type="compositionally biased region" description="Basic and acidic residues" evidence="1">
    <location>
        <begin position="67"/>
        <end position="76"/>
    </location>
</feature>
<dbReference type="RefSeq" id="WP_005155815.1">
    <property type="nucleotide sequence ID" value="NZ_ANMG01000023.1"/>
</dbReference>
<name>M2NXQ8_9PSEU</name>
<organism evidence="2 4">
    <name type="scientific">Amycolatopsis azurea DSM 43854</name>
    <dbReference type="NCBI Taxonomy" id="1238180"/>
    <lineage>
        <taxon>Bacteria</taxon>
        <taxon>Bacillati</taxon>
        <taxon>Actinomycetota</taxon>
        <taxon>Actinomycetes</taxon>
        <taxon>Pseudonocardiales</taxon>
        <taxon>Pseudonocardiaceae</taxon>
        <taxon>Amycolatopsis</taxon>
    </lineage>
</organism>
<dbReference type="EMBL" id="MUXN01000020">
    <property type="protein sequence ID" value="OOC03804.1"/>
    <property type="molecule type" value="Genomic_DNA"/>
</dbReference>
<evidence type="ECO:0000313" key="2">
    <source>
        <dbReference type="EMBL" id="EMD27399.1"/>
    </source>
</evidence>
<dbReference type="PATRIC" id="fig|1238180.3.peg.3010"/>
<gene>
    <name evidence="3" type="ORF">B0293_26450</name>
    <name evidence="2" type="ORF">C791_2411</name>
</gene>
<proteinExistence type="predicted"/>
<evidence type="ECO:0000313" key="4">
    <source>
        <dbReference type="Proteomes" id="UP000014137"/>
    </source>
</evidence>
<dbReference type="AlphaFoldDB" id="M2NXQ8"/>
<keyword evidence="5" id="KW-1185">Reference proteome</keyword>
<dbReference type="EMBL" id="ANMG01000023">
    <property type="protein sequence ID" value="EMD27399.1"/>
    <property type="molecule type" value="Genomic_DNA"/>
</dbReference>
<sequence>MAEGDVHTVKHGDGWANKVEGGQRVSNTASTKAEAQAKGREMAIERGVEHVVHKQDGKIGERNTYPRSRDPRESKG</sequence>
<dbReference type="Proteomes" id="UP000188551">
    <property type="component" value="Unassembled WGS sequence"/>
</dbReference>
<dbReference type="InterPro" id="IPR018691">
    <property type="entry name" value="DUF2188"/>
</dbReference>
<feature type="compositionally biased region" description="Polar residues" evidence="1">
    <location>
        <begin position="24"/>
        <end position="33"/>
    </location>
</feature>
<protein>
    <recommendedName>
        <fullName evidence="6">DUF2188 domain-containing protein</fullName>
    </recommendedName>
</protein>